<gene>
    <name evidence="2" type="ORF">EDS130_LOCUS25161</name>
    <name evidence="3" type="ORF">XAT740_LOCUS27858</name>
</gene>
<dbReference type="EMBL" id="CAJNOR010002348">
    <property type="protein sequence ID" value="CAF1281772.1"/>
    <property type="molecule type" value="Genomic_DNA"/>
</dbReference>
<keyword evidence="1" id="KW-1133">Transmembrane helix</keyword>
<evidence type="ECO:0000313" key="3">
    <source>
        <dbReference type="EMBL" id="CAF1281772.1"/>
    </source>
</evidence>
<reference evidence="3" key="1">
    <citation type="submission" date="2021-02" db="EMBL/GenBank/DDBJ databases">
        <authorList>
            <person name="Nowell W R."/>
        </authorList>
    </citation>
    <scope>NUCLEOTIDE SEQUENCE</scope>
</reference>
<evidence type="ECO:0000313" key="4">
    <source>
        <dbReference type="Proteomes" id="UP000663828"/>
    </source>
</evidence>
<dbReference type="Proteomes" id="UP000663828">
    <property type="component" value="Unassembled WGS sequence"/>
</dbReference>
<proteinExistence type="predicted"/>
<dbReference type="EMBL" id="CAJNOJ010000146">
    <property type="protein sequence ID" value="CAF1197334.1"/>
    <property type="molecule type" value="Genomic_DNA"/>
</dbReference>
<dbReference type="Pfam" id="PF00805">
    <property type="entry name" value="Pentapeptide"/>
    <property type="match status" value="1"/>
</dbReference>
<dbReference type="Gene3D" id="2.160.20.80">
    <property type="entry name" value="E3 ubiquitin-protein ligase SopA"/>
    <property type="match status" value="1"/>
</dbReference>
<dbReference type="SUPFAM" id="SSF141571">
    <property type="entry name" value="Pentapeptide repeat-like"/>
    <property type="match status" value="1"/>
</dbReference>
<dbReference type="OrthoDB" id="10044889at2759"/>
<evidence type="ECO:0000313" key="2">
    <source>
        <dbReference type="EMBL" id="CAF1197334.1"/>
    </source>
</evidence>
<evidence type="ECO:0000256" key="1">
    <source>
        <dbReference type="SAM" id="Phobius"/>
    </source>
</evidence>
<name>A0A815C3S4_ADIRI</name>
<keyword evidence="1" id="KW-0812">Transmembrane</keyword>
<protein>
    <recommendedName>
        <fullName evidence="5">Pentapeptide repeat-containing protein</fullName>
    </recommendedName>
</protein>
<keyword evidence="1" id="KW-0472">Membrane</keyword>
<dbReference type="AlphaFoldDB" id="A0A815C3S4"/>
<dbReference type="InterPro" id="IPR001646">
    <property type="entry name" value="5peptide_repeat"/>
</dbReference>
<feature type="transmembrane region" description="Helical" evidence="1">
    <location>
        <begin position="12"/>
        <end position="37"/>
    </location>
</feature>
<organism evidence="3 4">
    <name type="scientific">Adineta ricciae</name>
    <name type="common">Rotifer</name>
    <dbReference type="NCBI Taxonomy" id="249248"/>
    <lineage>
        <taxon>Eukaryota</taxon>
        <taxon>Metazoa</taxon>
        <taxon>Spiralia</taxon>
        <taxon>Gnathifera</taxon>
        <taxon>Rotifera</taxon>
        <taxon>Eurotatoria</taxon>
        <taxon>Bdelloidea</taxon>
        <taxon>Adinetida</taxon>
        <taxon>Adinetidae</taxon>
        <taxon>Adineta</taxon>
    </lineage>
</organism>
<comment type="caution">
    <text evidence="3">The sequence shown here is derived from an EMBL/GenBank/DDBJ whole genome shotgun (WGS) entry which is preliminary data.</text>
</comment>
<keyword evidence="4" id="KW-1185">Reference proteome</keyword>
<evidence type="ECO:0008006" key="5">
    <source>
        <dbReference type="Google" id="ProtNLM"/>
    </source>
</evidence>
<sequence>MKYPSDCSKRQLKMISHFISAILIPILIAVFTIVLAFQQESIAKANREVDLHIATRQHQQNLDLATEEHLNDLLITYMDNISDLLLANNLSLDKQILQSIVYPKTLFVLRQLDPKRKSDLIRFLNDSQLIATEKPVFLSLRYANLTRVQFGSSEESNSMRYISFVSTYLNNASFISGSFTHGDFTYSRMRGALCNSSFNYAVFLAADLTDADFTGSHVFKADFTKAVLRNTKISPSQLKSVGSISDATLPNGVKGRNFNLFKDSICENLLNGNNIQQNVNIRNMRDWASSIRRKLAFQFRFSGWFYELNDLRLNFTEYDEDNVSLDQYSCTRKDIFLQNTVSESCNFTKQGSGHQATNGSDRYEYVDVKRLIQSGTHAIGININLGQRGACRDVYFSIETN</sequence>
<accession>A0A815C3S4</accession>
<dbReference type="Proteomes" id="UP000663852">
    <property type="component" value="Unassembled WGS sequence"/>
</dbReference>